<comment type="caution">
    <text evidence="1">The sequence shown here is derived from an EMBL/GenBank/DDBJ whole genome shotgun (WGS) entry which is preliminary data.</text>
</comment>
<keyword evidence="2" id="KW-1185">Reference proteome</keyword>
<accession>A0A402A8K5</accession>
<dbReference type="AlphaFoldDB" id="A0A402A8K5"/>
<dbReference type="Proteomes" id="UP000287352">
    <property type="component" value="Unassembled WGS sequence"/>
</dbReference>
<gene>
    <name evidence="1" type="ORF">KTT_52980</name>
</gene>
<reference evidence="2" key="1">
    <citation type="submission" date="2018-12" db="EMBL/GenBank/DDBJ databases">
        <title>Tengunoibacter tsumagoiensis gen. nov., sp. nov., Dictyobacter kobayashii sp. nov., D. alpinus sp. nov., and D. joshuensis sp. nov. and description of Dictyobacteraceae fam. nov. within the order Ktedonobacterales isolated from Tengu-no-mugimeshi.</title>
        <authorList>
            <person name="Wang C.M."/>
            <person name="Zheng Y."/>
            <person name="Sakai Y."/>
            <person name="Toyoda A."/>
            <person name="Minakuchi Y."/>
            <person name="Abe K."/>
            <person name="Yokota A."/>
            <person name="Yabe S."/>
        </authorList>
    </citation>
    <scope>NUCLEOTIDE SEQUENCE [LARGE SCALE GENOMIC DNA]</scope>
    <source>
        <strain evidence="2">Uno3</strain>
    </source>
</reference>
<organism evidence="1 2">
    <name type="scientific">Tengunoibacter tsumagoiensis</name>
    <dbReference type="NCBI Taxonomy" id="2014871"/>
    <lineage>
        <taxon>Bacteria</taxon>
        <taxon>Bacillati</taxon>
        <taxon>Chloroflexota</taxon>
        <taxon>Ktedonobacteria</taxon>
        <taxon>Ktedonobacterales</taxon>
        <taxon>Dictyobacteraceae</taxon>
        <taxon>Tengunoibacter</taxon>
    </lineage>
</organism>
<protein>
    <submittedName>
        <fullName evidence="1">Uncharacterized protein</fullName>
    </submittedName>
</protein>
<proteinExistence type="predicted"/>
<sequence>MKHTDAAGTIETRFFFVRLNLLPQLVNERFDTGFQQLLFVSVVQVKRGPSEIRLLRNVLDRDSLVPTFNDQGK</sequence>
<evidence type="ECO:0000313" key="1">
    <source>
        <dbReference type="EMBL" id="GCE15439.1"/>
    </source>
</evidence>
<evidence type="ECO:0000313" key="2">
    <source>
        <dbReference type="Proteomes" id="UP000287352"/>
    </source>
</evidence>
<dbReference type="EMBL" id="BIFR01000002">
    <property type="protein sequence ID" value="GCE15439.1"/>
    <property type="molecule type" value="Genomic_DNA"/>
</dbReference>
<name>A0A402A8K5_9CHLR</name>